<dbReference type="PANTHER" id="PTHR30290:SF72">
    <property type="entry name" value="HTH-TYPE TRANSCRIPTIONAL REGULATOR SGRR"/>
    <property type="match status" value="1"/>
</dbReference>
<organism evidence="2 3">
    <name type="scientific">Paenibacillus chartarius</name>
    <dbReference type="NCBI Taxonomy" id="747481"/>
    <lineage>
        <taxon>Bacteria</taxon>
        <taxon>Bacillati</taxon>
        <taxon>Bacillota</taxon>
        <taxon>Bacilli</taxon>
        <taxon>Bacillales</taxon>
        <taxon>Paenibacillaceae</taxon>
        <taxon>Paenibacillus</taxon>
    </lineage>
</organism>
<accession>A0ABV6DG17</accession>
<dbReference type="Proteomes" id="UP001589776">
    <property type="component" value="Unassembled WGS sequence"/>
</dbReference>
<dbReference type="InterPro" id="IPR000914">
    <property type="entry name" value="SBP_5_dom"/>
</dbReference>
<dbReference type="RefSeq" id="WP_377468570.1">
    <property type="nucleotide sequence ID" value="NZ_JBHLWN010000021.1"/>
</dbReference>
<evidence type="ECO:0000259" key="1">
    <source>
        <dbReference type="Pfam" id="PF00496"/>
    </source>
</evidence>
<sequence length="119" mass="13688">MDARTRTRELLAASPAHLCACSRVRSLDPAQLYYSRDLHFIKQVFDTLVRFDPVYQSLEPHLAYAWECDESACSWTFYLRKGVHFHHGRELTAGDAAWTHQTVLQPDGGRYVVKHAGLR</sequence>
<feature type="domain" description="Solute-binding protein family 5" evidence="1">
    <location>
        <begin position="58"/>
        <end position="109"/>
    </location>
</feature>
<dbReference type="Gene3D" id="3.40.190.10">
    <property type="entry name" value="Periplasmic binding protein-like II"/>
    <property type="match status" value="1"/>
</dbReference>
<reference evidence="2 3" key="1">
    <citation type="submission" date="2024-09" db="EMBL/GenBank/DDBJ databases">
        <authorList>
            <person name="Sun Q."/>
            <person name="Mori K."/>
        </authorList>
    </citation>
    <scope>NUCLEOTIDE SEQUENCE [LARGE SCALE GENOMIC DNA]</scope>
    <source>
        <strain evidence="2 3">CCM 7759</strain>
    </source>
</reference>
<proteinExistence type="predicted"/>
<dbReference type="InterPro" id="IPR039424">
    <property type="entry name" value="SBP_5"/>
</dbReference>
<gene>
    <name evidence="2" type="ORF">ACFFK0_03825</name>
</gene>
<dbReference type="Pfam" id="PF00496">
    <property type="entry name" value="SBP_bac_5"/>
    <property type="match status" value="1"/>
</dbReference>
<dbReference type="EMBL" id="JBHLWN010000021">
    <property type="protein sequence ID" value="MFC0211586.1"/>
    <property type="molecule type" value="Genomic_DNA"/>
</dbReference>
<keyword evidence="3" id="KW-1185">Reference proteome</keyword>
<dbReference type="PANTHER" id="PTHR30290">
    <property type="entry name" value="PERIPLASMIC BINDING COMPONENT OF ABC TRANSPORTER"/>
    <property type="match status" value="1"/>
</dbReference>
<evidence type="ECO:0000313" key="2">
    <source>
        <dbReference type="EMBL" id="MFC0211586.1"/>
    </source>
</evidence>
<comment type="caution">
    <text evidence="2">The sequence shown here is derived from an EMBL/GenBank/DDBJ whole genome shotgun (WGS) entry which is preliminary data.</text>
</comment>
<evidence type="ECO:0000313" key="3">
    <source>
        <dbReference type="Proteomes" id="UP001589776"/>
    </source>
</evidence>
<name>A0ABV6DG17_9BACL</name>
<dbReference type="SUPFAM" id="SSF53850">
    <property type="entry name" value="Periplasmic binding protein-like II"/>
    <property type="match status" value="1"/>
</dbReference>
<protein>
    <submittedName>
        <fullName evidence="2">ABC transporter substrate-binding protein</fullName>
    </submittedName>
</protein>